<evidence type="ECO:0000256" key="2">
    <source>
        <dbReference type="ARBA" id="ARBA00022741"/>
    </source>
</evidence>
<evidence type="ECO:0000256" key="6">
    <source>
        <dbReference type="RuleBase" id="RU003322"/>
    </source>
</evidence>
<sequence length="591" mass="63260">MRLGVDFGTSNTVGMLQRPDRSVTPLLFDSSPLLSSAVHAGPDAAVLTGADAERAALARPDGLEPHPKRRVDDGTAWLGEREHSIVDLVATVLSREWAEACRVGGAPPSAVVLTHPAVWGRTRLGVFTEAAARAGMSPVTLVPEPAAAAAYFAAILGREVPPGHALVVYDLGAGTFDVSAVRREAHGFEVVATGGLSDIGGLDLDAVVVAHARSLTERARDAWARLDWPETTADQRARRDLWLGARAAKELLSRHVQADLHVPLVDVDLHVTRAEFEAAARPLLDRTVATTVEMLRSAGVTRERTAGVFLVGGSSRIPLVAALLHRRLGIAPTVIDQPELVVAHGALHIPGTEIPPAAMGPAAAPTVPRTTPATPTRPTPTPATPTPATTTSQRPAVLGIPPRGVVSSDFPVHLVELTIGGRVGYTVRTYPDDGGTAVFANEGDRLPLFARPEQAGDHAAGTDGHAMTAVLHWESLAETMTTAFLPLLPRNRYRLDLPPVTLERHPKEWLVDVVVEAGIVARELVNALDIDEAYALLGEGTPLDRLDDALRVARRIPFGRGRRELRAFDHRALAAAWRRVADLIDDRVDWW</sequence>
<dbReference type="EMBL" id="BOPH01000145">
    <property type="protein sequence ID" value="GIJ74898.1"/>
    <property type="molecule type" value="Genomic_DNA"/>
</dbReference>
<keyword evidence="4" id="KW-0346">Stress response</keyword>
<feature type="region of interest" description="Disordered" evidence="7">
    <location>
        <begin position="359"/>
        <end position="396"/>
    </location>
</feature>
<keyword evidence="5" id="KW-0143">Chaperone</keyword>
<dbReference type="GO" id="GO:0140662">
    <property type="term" value="F:ATP-dependent protein folding chaperone"/>
    <property type="evidence" value="ECO:0007669"/>
    <property type="project" value="InterPro"/>
</dbReference>
<dbReference type="PROSITE" id="PS01036">
    <property type="entry name" value="HSP70_3"/>
    <property type="match status" value="1"/>
</dbReference>
<evidence type="ECO:0000256" key="1">
    <source>
        <dbReference type="ARBA" id="ARBA00007381"/>
    </source>
</evidence>
<organism evidence="8 9">
    <name type="scientific">Virgisporangium ochraceum</name>
    <dbReference type="NCBI Taxonomy" id="65505"/>
    <lineage>
        <taxon>Bacteria</taxon>
        <taxon>Bacillati</taxon>
        <taxon>Actinomycetota</taxon>
        <taxon>Actinomycetes</taxon>
        <taxon>Micromonosporales</taxon>
        <taxon>Micromonosporaceae</taxon>
        <taxon>Virgisporangium</taxon>
    </lineage>
</organism>
<evidence type="ECO:0000313" key="8">
    <source>
        <dbReference type="EMBL" id="GIJ74898.1"/>
    </source>
</evidence>
<dbReference type="InterPro" id="IPR013126">
    <property type="entry name" value="Hsp_70_fam"/>
</dbReference>
<protein>
    <recommendedName>
        <fullName evidence="10">Heat shock protein 70</fullName>
    </recommendedName>
</protein>
<feature type="compositionally biased region" description="Pro residues" evidence="7">
    <location>
        <begin position="375"/>
        <end position="385"/>
    </location>
</feature>
<dbReference type="Gene3D" id="3.30.420.40">
    <property type="match status" value="2"/>
</dbReference>
<dbReference type="SUPFAM" id="SSF53067">
    <property type="entry name" value="Actin-like ATPase domain"/>
    <property type="match status" value="2"/>
</dbReference>
<name>A0A8J4A4R9_9ACTN</name>
<reference evidence="8" key="1">
    <citation type="submission" date="2021-01" db="EMBL/GenBank/DDBJ databases">
        <title>Whole genome shotgun sequence of Virgisporangium ochraceum NBRC 16418.</title>
        <authorList>
            <person name="Komaki H."/>
            <person name="Tamura T."/>
        </authorList>
    </citation>
    <scope>NUCLEOTIDE SEQUENCE</scope>
    <source>
        <strain evidence="8">NBRC 16418</strain>
    </source>
</reference>
<accession>A0A8J4A4R9</accession>
<evidence type="ECO:0000313" key="9">
    <source>
        <dbReference type="Proteomes" id="UP000635606"/>
    </source>
</evidence>
<evidence type="ECO:0008006" key="10">
    <source>
        <dbReference type="Google" id="ProtNLM"/>
    </source>
</evidence>
<dbReference type="Pfam" id="PF00012">
    <property type="entry name" value="HSP70"/>
    <property type="match status" value="1"/>
</dbReference>
<dbReference type="AlphaFoldDB" id="A0A8J4A4R9"/>
<gene>
    <name evidence="8" type="ORF">Voc01_098150</name>
</gene>
<dbReference type="Proteomes" id="UP000635606">
    <property type="component" value="Unassembled WGS sequence"/>
</dbReference>
<comment type="caution">
    <text evidence="8">The sequence shown here is derived from an EMBL/GenBank/DDBJ whole genome shotgun (WGS) entry which is preliminary data.</text>
</comment>
<dbReference type="GO" id="GO:0005524">
    <property type="term" value="F:ATP binding"/>
    <property type="evidence" value="ECO:0007669"/>
    <property type="project" value="UniProtKB-KW"/>
</dbReference>
<dbReference type="PANTHER" id="PTHR19375">
    <property type="entry name" value="HEAT SHOCK PROTEIN 70KDA"/>
    <property type="match status" value="1"/>
</dbReference>
<keyword evidence="9" id="KW-1185">Reference proteome</keyword>
<evidence type="ECO:0000256" key="3">
    <source>
        <dbReference type="ARBA" id="ARBA00022840"/>
    </source>
</evidence>
<evidence type="ECO:0000256" key="7">
    <source>
        <dbReference type="SAM" id="MobiDB-lite"/>
    </source>
</evidence>
<evidence type="ECO:0000256" key="4">
    <source>
        <dbReference type="ARBA" id="ARBA00023016"/>
    </source>
</evidence>
<keyword evidence="3 6" id="KW-0067">ATP-binding</keyword>
<keyword evidence="2 6" id="KW-0547">Nucleotide-binding</keyword>
<feature type="compositionally biased region" description="Low complexity" evidence="7">
    <location>
        <begin position="359"/>
        <end position="374"/>
    </location>
</feature>
<dbReference type="InterPro" id="IPR043129">
    <property type="entry name" value="ATPase_NBD"/>
</dbReference>
<dbReference type="InterPro" id="IPR018181">
    <property type="entry name" value="Heat_shock_70_CS"/>
</dbReference>
<dbReference type="RefSeq" id="WP_203934680.1">
    <property type="nucleotide sequence ID" value="NZ_BOPH01000145.1"/>
</dbReference>
<proteinExistence type="inferred from homology"/>
<dbReference type="Gene3D" id="3.90.640.10">
    <property type="entry name" value="Actin, Chain A, domain 4"/>
    <property type="match status" value="1"/>
</dbReference>
<evidence type="ECO:0000256" key="5">
    <source>
        <dbReference type="ARBA" id="ARBA00023186"/>
    </source>
</evidence>
<dbReference type="PRINTS" id="PR00301">
    <property type="entry name" value="HEATSHOCK70"/>
</dbReference>
<comment type="similarity">
    <text evidence="1 6">Belongs to the heat shock protein 70 family.</text>
</comment>